<dbReference type="PANTHER" id="PTHR30545">
    <property type="entry name" value="SUGAR FERMENTATION STIMULATION PROTEIN A"/>
    <property type="match status" value="1"/>
</dbReference>
<dbReference type="PANTHER" id="PTHR30545:SF2">
    <property type="entry name" value="SUGAR FERMENTATION STIMULATION PROTEIN A"/>
    <property type="match status" value="1"/>
</dbReference>
<name>A0ABS1EN71_9CLOT</name>
<dbReference type="InterPro" id="IPR040452">
    <property type="entry name" value="SfsA_C"/>
</dbReference>
<dbReference type="InterPro" id="IPR041465">
    <property type="entry name" value="SfsA_N"/>
</dbReference>
<protein>
    <submittedName>
        <fullName evidence="3">DNA/RNA nuclease SfsA</fullName>
    </submittedName>
</protein>
<dbReference type="Pfam" id="PF17746">
    <property type="entry name" value="SfsA_N"/>
    <property type="match status" value="1"/>
</dbReference>
<reference evidence="4" key="1">
    <citation type="submission" date="2021-01" db="EMBL/GenBank/DDBJ databases">
        <title>Genome public.</title>
        <authorList>
            <person name="Liu C."/>
            <person name="Sun Q."/>
        </authorList>
    </citation>
    <scope>NUCLEOTIDE SEQUENCE [LARGE SCALE GENOMIC DNA]</scope>
    <source>
        <strain evidence="4">YIM B02505</strain>
    </source>
</reference>
<keyword evidence="4" id="KW-1185">Reference proteome</keyword>
<proteinExistence type="predicted"/>
<evidence type="ECO:0000313" key="4">
    <source>
        <dbReference type="Proteomes" id="UP000596739"/>
    </source>
</evidence>
<sequence length="257" mass="29425">MENSTFVFETCLIEGMILKRKNRFIMEVEVDGIVCDCHCPTTGRIGNILFRDIPCLLSKSKDTTRKTQYTVEAISLDLPSENNKSWIGINQNAANRYVEHFLKTGQLSAMVDNGGTVKREKKLGDSKLDFLVGNTYIEVKTPLMSLQVEMKDHIATKKVSEFNSFERFIKHINELSESLQRNERAILLTCFIYENPGYKVSKRGKHSDYIKNEVKACISRGIEIWQINFKISPTEVRLINYFETTNTFMDAGAALQE</sequence>
<dbReference type="Gene3D" id="3.40.1350.60">
    <property type="match status" value="1"/>
</dbReference>
<comment type="caution">
    <text evidence="3">The sequence shown here is derived from an EMBL/GenBank/DDBJ whole genome shotgun (WGS) entry which is preliminary data.</text>
</comment>
<evidence type="ECO:0000313" key="3">
    <source>
        <dbReference type="EMBL" id="MBK1810807.1"/>
    </source>
</evidence>
<dbReference type="Proteomes" id="UP000596739">
    <property type="component" value="Unassembled WGS sequence"/>
</dbReference>
<dbReference type="Pfam" id="PF03749">
    <property type="entry name" value="SfsA"/>
    <property type="match status" value="1"/>
</dbReference>
<feature type="domain" description="SfsA N-terminal OB" evidence="2">
    <location>
        <begin position="18"/>
        <end position="89"/>
    </location>
</feature>
<dbReference type="Gene3D" id="2.40.50.580">
    <property type="match status" value="1"/>
</dbReference>
<dbReference type="InterPro" id="IPR005224">
    <property type="entry name" value="SfsA"/>
</dbReference>
<organism evidence="3 4">
    <name type="scientific">Clostridium yunnanense</name>
    <dbReference type="NCBI Taxonomy" id="2800325"/>
    <lineage>
        <taxon>Bacteria</taxon>
        <taxon>Bacillati</taxon>
        <taxon>Bacillota</taxon>
        <taxon>Clostridia</taxon>
        <taxon>Eubacteriales</taxon>
        <taxon>Clostridiaceae</taxon>
        <taxon>Clostridium</taxon>
    </lineage>
</organism>
<gene>
    <name evidence="3" type="ORF">JHL18_09175</name>
</gene>
<accession>A0ABS1EN71</accession>
<evidence type="ECO:0000259" key="2">
    <source>
        <dbReference type="Pfam" id="PF17746"/>
    </source>
</evidence>
<dbReference type="EMBL" id="JAENHN010000027">
    <property type="protein sequence ID" value="MBK1810807.1"/>
    <property type="molecule type" value="Genomic_DNA"/>
</dbReference>
<evidence type="ECO:0000259" key="1">
    <source>
        <dbReference type="Pfam" id="PF03749"/>
    </source>
</evidence>
<feature type="domain" description="Sugar fermentation stimulation protein C-terminal" evidence="1">
    <location>
        <begin position="93"/>
        <end position="234"/>
    </location>
</feature>